<name>A0AAE0L8Y4_9CHLO</name>
<reference evidence="1 2" key="1">
    <citation type="journal article" date="2015" name="Genome Biol. Evol.">
        <title>Comparative Genomics of a Bacterivorous Green Alga Reveals Evolutionary Causalities and Consequences of Phago-Mixotrophic Mode of Nutrition.</title>
        <authorList>
            <person name="Burns J.A."/>
            <person name="Paasch A."/>
            <person name="Narechania A."/>
            <person name="Kim E."/>
        </authorList>
    </citation>
    <scope>NUCLEOTIDE SEQUENCE [LARGE SCALE GENOMIC DNA]</scope>
    <source>
        <strain evidence="1 2">PLY_AMNH</strain>
    </source>
</reference>
<evidence type="ECO:0000313" key="1">
    <source>
        <dbReference type="EMBL" id="KAK3276124.1"/>
    </source>
</evidence>
<dbReference type="EMBL" id="LGRX02006756">
    <property type="protein sequence ID" value="KAK3276124.1"/>
    <property type="molecule type" value="Genomic_DNA"/>
</dbReference>
<gene>
    <name evidence="1" type="ORF">CYMTET_15783</name>
</gene>
<dbReference type="AlphaFoldDB" id="A0AAE0L8Y4"/>
<comment type="caution">
    <text evidence="1">The sequence shown here is derived from an EMBL/GenBank/DDBJ whole genome shotgun (WGS) entry which is preliminary data.</text>
</comment>
<evidence type="ECO:0000313" key="2">
    <source>
        <dbReference type="Proteomes" id="UP001190700"/>
    </source>
</evidence>
<protein>
    <submittedName>
        <fullName evidence="1">Uncharacterized protein</fullName>
    </submittedName>
</protein>
<organism evidence="1 2">
    <name type="scientific">Cymbomonas tetramitiformis</name>
    <dbReference type="NCBI Taxonomy" id="36881"/>
    <lineage>
        <taxon>Eukaryota</taxon>
        <taxon>Viridiplantae</taxon>
        <taxon>Chlorophyta</taxon>
        <taxon>Pyramimonadophyceae</taxon>
        <taxon>Pyramimonadales</taxon>
        <taxon>Pyramimonadaceae</taxon>
        <taxon>Cymbomonas</taxon>
    </lineage>
</organism>
<sequence length="158" mass="16829">MRRRSAGRVATCVRRVVSLESVTNPSGDGASGRAAWARWILEEVSTDAKDSEGRLRRQEDALSAVPFGDGVVVTFGFVVVTFGFQLRGEEEEVEAAEEATLVSLGVRGIVKLAAGGFLWRPASARAAAVAASDIVLSNSLGELANYQCTARNDKSVRD</sequence>
<proteinExistence type="predicted"/>
<keyword evidence="2" id="KW-1185">Reference proteome</keyword>
<accession>A0AAE0L8Y4</accession>
<dbReference type="Proteomes" id="UP001190700">
    <property type="component" value="Unassembled WGS sequence"/>
</dbReference>